<sequence length="262" mass="29045">MALIWNQDPRAERATLMSLSTELLCMVAAELSMTDVSRVVRCNKRLNAAVTPFLYRFKVKPYMWTKMAEIKPGQYAYKSPVATWETARVTSILVTHTPLEWAALMNLANAITRMIGPKPDRNFFVDMRFGTALELASMVGSASALKALAATHAGRWPRGKWGYYPMHQAAFNDHIDGIQVLLDAGCPINKFDDRHMTPLAVATARKKVVTAKFLLEKGARRTKLSHDAQIALATLLREPVLDQEGEKVSSEAGDALSTSPIL</sequence>
<keyword evidence="1" id="KW-0677">Repeat</keyword>
<dbReference type="RefSeq" id="XP_003176591.1">
    <property type="nucleotide sequence ID" value="XM_003176543.1"/>
</dbReference>
<accession>E5R135</accession>
<dbReference type="SMART" id="SM00248">
    <property type="entry name" value="ANK"/>
    <property type="match status" value="3"/>
</dbReference>
<evidence type="ECO:0000313" key="6">
    <source>
        <dbReference type="Proteomes" id="UP000002669"/>
    </source>
</evidence>
<dbReference type="OMA" id="TRMIGPK"/>
<dbReference type="PROSITE" id="PS50088">
    <property type="entry name" value="ANK_REPEAT"/>
    <property type="match status" value="1"/>
</dbReference>
<dbReference type="SUPFAM" id="SSF48403">
    <property type="entry name" value="Ankyrin repeat"/>
    <property type="match status" value="1"/>
</dbReference>
<dbReference type="EMBL" id="DS989822">
    <property type="protein sequence ID" value="EFQ97639.1"/>
    <property type="molecule type" value="Genomic_DNA"/>
</dbReference>
<evidence type="ECO:0000256" key="1">
    <source>
        <dbReference type="ARBA" id="ARBA00022737"/>
    </source>
</evidence>
<dbReference type="OrthoDB" id="194358at2759"/>
<reference evidence="6" key="1">
    <citation type="journal article" date="2012" name="MBio">
        <title>Comparative genome analysis of Trichophyton rubrum and related dermatophytes reveals candidate genes involved in infection.</title>
        <authorList>
            <person name="Martinez D.A."/>
            <person name="Oliver B.G."/>
            <person name="Graeser Y."/>
            <person name="Goldberg J.M."/>
            <person name="Li W."/>
            <person name="Martinez-Rossi N.M."/>
            <person name="Monod M."/>
            <person name="Shelest E."/>
            <person name="Barton R.C."/>
            <person name="Birch E."/>
            <person name="Brakhage A.A."/>
            <person name="Chen Z."/>
            <person name="Gurr S.J."/>
            <person name="Heiman D."/>
            <person name="Heitman J."/>
            <person name="Kosti I."/>
            <person name="Rossi A."/>
            <person name="Saif S."/>
            <person name="Samalova M."/>
            <person name="Saunders C.W."/>
            <person name="Shea T."/>
            <person name="Summerbell R.C."/>
            <person name="Xu J."/>
            <person name="Young S."/>
            <person name="Zeng Q."/>
            <person name="Birren B.W."/>
            <person name="Cuomo C.A."/>
            <person name="White T.C."/>
        </authorList>
    </citation>
    <scope>NUCLEOTIDE SEQUENCE [LARGE SCALE GENOMIC DNA]</scope>
    <source>
        <strain evidence="6">ATCC MYA-4604 / CBS 118893</strain>
    </source>
</reference>
<keyword evidence="2 3" id="KW-0040">ANK repeat</keyword>
<dbReference type="Gene3D" id="1.25.40.20">
    <property type="entry name" value="Ankyrin repeat-containing domain"/>
    <property type="match status" value="1"/>
</dbReference>
<dbReference type="Pfam" id="PF12796">
    <property type="entry name" value="Ank_2"/>
    <property type="match status" value="1"/>
</dbReference>
<keyword evidence="6" id="KW-1185">Reference proteome</keyword>
<dbReference type="InterPro" id="IPR036770">
    <property type="entry name" value="Ankyrin_rpt-contain_sf"/>
</dbReference>
<dbReference type="eggNOG" id="ENOG502RMSW">
    <property type="taxonomic scope" value="Eukaryota"/>
</dbReference>
<feature type="repeat" description="ANK" evidence="3">
    <location>
        <begin position="161"/>
        <end position="193"/>
    </location>
</feature>
<dbReference type="PANTHER" id="PTHR24171:SF9">
    <property type="entry name" value="ANKYRIN REPEAT DOMAIN-CONTAINING PROTEIN 39"/>
    <property type="match status" value="1"/>
</dbReference>
<protein>
    <submittedName>
        <fullName evidence="5">Uncharacterized protein</fullName>
    </submittedName>
</protein>
<dbReference type="GeneID" id="10031911"/>
<dbReference type="InParanoid" id="E5R135"/>
<dbReference type="PANTHER" id="PTHR24171">
    <property type="entry name" value="ANKYRIN REPEAT DOMAIN-CONTAINING PROTEIN 39-RELATED"/>
    <property type="match status" value="1"/>
</dbReference>
<dbReference type="Proteomes" id="UP000002669">
    <property type="component" value="Unassembled WGS sequence"/>
</dbReference>
<gene>
    <name evidence="5" type="ORF">MGYG_00677</name>
</gene>
<dbReference type="VEuPathDB" id="FungiDB:MGYG_00677"/>
<feature type="region of interest" description="Disordered" evidence="4">
    <location>
        <begin position="243"/>
        <end position="262"/>
    </location>
</feature>
<evidence type="ECO:0000256" key="2">
    <source>
        <dbReference type="ARBA" id="ARBA00023043"/>
    </source>
</evidence>
<proteinExistence type="predicted"/>
<dbReference type="InterPro" id="IPR002110">
    <property type="entry name" value="Ankyrin_rpt"/>
</dbReference>
<dbReference type="STRING" id="535722.E5R135"/>
<evidence type="ECO:0000313" key="5">
    <source>
        <dbReference type="EMBL" id="EFQ97639.1"/>
    </source>
</evidence>
<dbReference type="HOGENOM" id="CLU_097211_0_0_1"/>
<name>E5R135_ARTGP</name>
<dbReference type="AlphaFoldDB" id="E5R135"/>
<organism evidence="6">
    <name type="scientific">Arthroderma gypseum (strain ATCC MYA-4604 / CBS 118893)</name>
    <name type="common">Microsporum gypseum</name>
    <dbReference type="NCBI Taxonomy" id="535722"/>
    <lineage>
        <taxon>Eukaryota</taxon>
        <taxon>Fungi</taxon>
        <taxon>Dikarya</taxon>
        <taxon>Ascomycota</taxon>
        <taxon>Pezizomycotina</taxon>
        <taxon>Eurotiomycetes</taxon>
        <taxon>Eurotiomycetidae</taxon>
        <taxon>Onygenales</taxon>
        <taxon>Arthrodermataceae</taxon>
        <taxon>Nannizzia</taxon>
    </lineage>
</organism>
<evidence type="ECO:0000256" key="3">
    <source>
        <dbReference type="PROSITE-ProRule" id="PRU00023"/>
    </source>
</evidence>
<dbReference type="PROSITE" id="PS50297">
    <property type="entry name" value="ANK_REP_REGION"/>
    <property type="match status" value="1"/>
</dbReference>
<evidence type="ECO:0000256" key="4">
    <source>
        <dbReference type="SAM" id="MobiDB-lite"/>
    </source>
</evidence>